<name>A0A1H9GD05_9PSEU</name>
<protein>
    <recommendedName>
        <fullName evidence="1">DUF4232 domain-containing protein</fullName>
    </recommendedName>
</protein>
<evidence type="ECO:0000313" key="2">
    <source>
        <dbReference type="EMBL" id="SEQ47957.1"/>
    </source>
</evidence>
<proteinExistence type="predicted"/>
<evidence type="ECO:0000313" key="3">
    <source>
        <dbReference type="Proteomes" id="UP000199352"/>
    </source>
</evidence>
<dbReference type="Pfam" id="PF14016">
    <property type="entry name" value="DUF4232"/>
    <property type="match status" value="1"/>
</dbReference>
<dbReference type="STRING" id="402600.SAMN05216188_103168"/>
<sequence length="185" mass="19545">MLLAALVGSVACGTRPEVAALPEPPDARSVSLITPESREPSCDAGLLFTTGFTEAASGLRVMDVEVVNCGTEPVHLNGYPQVRLFDEQWRQLAVEIVEGSGGIASVEGFDDAPQPVAVRPGERAKSAFLWRNTHTSVDPPQVGSHADIAAGPGGAWQSLRPVSPERGVLIDLGSTGRMGVRAWHR</sequence>
<organism evidence="2 3">
    <name type="scientific">Lentzea xinjiangensis</name>
    <dbReference type="NCBI Taxonomy" id="402600"/>
    <lineage>
        <taxon>Bacteria</taxon>
        <taxon>Bacillati</taxon>
        <taxon>Actinomycetota</taxon>
        <taxon>Actinomycetes</taxon>
        <taxon>Pseudonocardiales</taxon>
        <taxon>Pseudonocardiaceae</taxon>
        <taxon>Lentzea</taxon>
    </lineage>
</organism>
<evidence type="ECO:0000259" key="1">
    <source>
        <dbReference type="Pfam" id="PF14016"/>
    </source>
</evidence>
<dbReference type="Proteomes" id="UP000199352">
    <property type="component" value="Unassembled WGS sequence"/>
</dbReference>
<feature type="domain" description="DUF4232" evidence="1">
    <location>
        <begin position="45"/>
        <end position="183"/>
    </location>
</feature>
<gene>
    <name evidence="2" type="ORF">SAMN05216188_103168</name>
</gene>
<reference evidence="3" key="1">
    <citation type="submission" date="2016-10" db="EMBL/GenBank/DDBJ databases">
        <authorList>
            <person name="Varghese N."/>
            <person name="Submissions S."/>
        </authorList>
    </citation>
    <scope>NUCLEOTIDE SEQUENCE [LARGE SCALE GENOMIC DNA]</scope>
    <source>
        <strain evidence="3">CGMCC 4.3525</strain>
    </source>
</reference>
<dbReference type="AlphaFoldDB" id="A0A1H9GD05"/>
<dbReference type="InterPro" id="IPR025326">
    <property type="entry name" value="DUF4232"/>
</dbReference>
<dbReference type="EMBL" id="FOFR01000003">
    <property type="protein sequence ID" value="SEQ47957.1"/>
    <property type="molecule type" value="Genomic_DNA"/>
</dbReference>
<keyword evidence="3" id="KW-1185">Reference proteome</keyword>
<accession>A0A1H9GD05</accession>